<evidence type="ECO:0008006" key="3">
    <source>
        <dbReference type="Google" id="ProtNLM"/>
    </source>
</evidence>
<name>A0A7X2PAU3_9SPIO</name>
<reference evidence="1 2" key="1">
    <citation type="submission" date="2019-08" db="EMBL/GenBank/DDBJ databases">
        <title>In-depth cultivation of the pig gut microbiome towards novel bacterial diversity and tailored functional studies.</title>
        <authorList>
            <person name="Wylensek D."/>
            <person name="Hitch T.C.A."/>
            <person name="Clavel T."/>
        </authorList>
    </citation>
    <scope>NUCLEOTIDE SEQUENCE [LARGE SCALE GENOMIC DNA]</scope>
    <source>
        <strain evidence="1 2">NM-380-WT-3C1</strain>
    </source>
</reference>
<accession>A0A7X2PAU3</accession>
<evidence type="ECO:0000313" key="2">
    <source>
        <dbReference type="Proteomes" id="UP000460549"/>
    </source>
</evidence>
<organism evidence="1 2">
    <name type="scientific">Bullifex porci</name>
    <dbReference type="NCBI Taxonomy" id="2606638"/>
    <lineage>
        <taxon>Bacteria</taxon>
        <taxon>Pseudomonadati</taxon>
        <taxon>Spirochaetota</taxon>
        <taxon>Spirochaetia</taxon>
        <taxon>Spirochaetales</taxon>
        <taxon>Spirochaetaceae</taxon>
        <taxon>Bullifex</taxon>
    </lineage>
</organism>
<dbReference type="Pfam" id="PF07751">
    <property type="entry name" value="Abi_2"/>
    <property type="match status" value="1"/>
</dbReference>
<dbReference type="AlphaFoldDB" id="A0A7X2PAU3"/>
<evidence type="ECO:0000313" key="1">
    <source>
        <dbReference type="EMBL" id="MSU05443.1"/>
    </source>
</evidence>
<sequence>MHDKDPRPPPNSAYHAGAEFLIQGDYPLKLHKSYTDQVALLKSRGLIIHDEFQAAKVLETVNYYRLSGYLHEFKKNGEDCYIDGLSFEKVLALYHFDAKLTRVLMYALEDVEESLKTRFSYVNISREKHQCYAKEHQ</sequence>
<gene>
    <name evidence="1" type="ORF">FYJ80_01415</name>
</gene>
<dbReference type="Proteomes" id="UP000460549">
    <property type="component" value="Unassembled WGS sequence"/>
</dbReference>
<keyword evidence="2" id="KW-1185">Reference proteome</keyword>
<comment type="caution">
    <text evidence="1">The sequence shown here is derived from an EMBL/GenBank/DDBJ whole genome shotgun (WGS) entry which is preliminary data.</text>
</comment>
<dbReference type="InterPro" id="IPR011664">
    <property type="entry name" value="Abi_system_AbiD/AbiF-like"/>
</dbReference>
<dbReference type="EMBL" id="VUNN01000002">
    <property type="protein sequence ID" value="MSU05443.1"/>
    <property type="molecule type" value="Genomic_DNA"/>
</dbReference>
<proteinExistence type="predicted"/>
<protein>
    <recommendedName>
        <fullName evidence="3">Abi family protein</fullName>
    </recommendedName>
</protein>